<keyword evidence="2" id="KW-1185">Reference proteome</keyword>
<gene>
    <name evidence="1" type="ORF">IE877_20660</name>
</gene>
<proteinExistence type="predicted"/>
<dbReference type="RefSeq" id="WP_192376479.1">
    <property type="nucleotide sequence ID" value="NZ_JACXSS010000001.1"/>
</dbReference>
<evidence type="ECO:0000313" key="2">
    <source>
        <dbReference type="Proteomes" id="UP000652176"/>
    </source>
</evidence>
<name>A0ABR9D656_9GAMM</name>
<accession>A0ABR9D656</accession>
<reference evidence="1 2" key="1">
    <citation type="submission" date="2020-09" db="EMBL/GenBank/DDBJ databases">
        <title>Methylomonas albis sp. nov. and Methylomonas fluvii sp. nov.: Two cold-adapted methanotrophs from the River Elbe and an amended description of Methylovulum psychrotolerans strain Eb1.</title>
        <authorList>
            <person name="Bussmann I.K."/>
            <person name="Klings K.-W."/>
            <person name="Warnstedt J."/>
            <person name="Hoppert M."/>
            <person name="Saborowski A."/>
            <person name="Horn F."/>
            <person name="Liebner S."/>
        </authorList>
    </citation>
    <scope>NUCLEOTIDE SEQUENCE [LARGE SCALE GENOMIC DNA]</scope>
    <source>
        <strain evidence="1 2">EbA</strain>
    </source>
</reference>
<dbReference type="Proteomes" id="UP000652176">
    <property type="component" value="Unassembled WGS sequence"/>
</dbReference>
<evidence type="ECO:0000313" key="1">
    <source>
        <dbReference type="EMBL" id="MBD9358256.1"/>
    </source>
</evidence>
<protein>
    <submittedName>
        <fullName evidence="1">Uncharacterized protein</fullName>
    </submittedName>
</protein>
<organism evidence="1 2">
    <name type="scientific">Methylomonas albis</name>
    <dbReference type="NCBI Taxonomy" id="1854563"/>
    <lineage>
        <taxon>Bacteria</taxon>
        <taxon>Pseudomonadati</taxon>
        <taxon>Pseudomonadota</taxon>
        <taxon>Gammaproteobacteria</taxon>
        <taxon>Methylococcales</taxon>
        <taxon>Methylococcaceae</taxon>
        <taxon>Methylomonas</taxon>
    </lineage>
</organism>
<comment type="caution">
    <text evidence="1">The sequence shown here is derived from an EMBL/GenBank/DDBJ whole genome shotgun (WGS) entry which is preliminary data.</text>
</comment>
<sequence>MNQHELRQDGCVKEHVKLHLKNQPIKVIKIAEKLKRKGLLDGPSLEVEASAFYDLGLYSDALKAHLLSKTTPVQCKTFSPCVWKYWDGDDRWINSFYYQANGDIRKAEEELKAGDFDFFKSCQRDDPRIETANYCSEVRNRLVNSIKSSFSK</sequence>
<dbReference type="EMBL" id="JACXSS010000001">
    <property type="protein sequence ID" value="MBD9358256.1"/>
    <property type="molecule type" value="Genomic_DNA"/>
</dbReference>